<dbReference type="Gene3D" id="3.30.1370.50">
    <property type="entry name" value="R3H-like domain"/>
    <property type="match status" value="1"/>
</dbReference>
<protein>
    <submittedName>
        <fullName evidence="2">RNA-binding protein</fullName>
    </submittedName>
</protein>
<gene>
    <name evidence="2" type="ORF">LC586_01030</name>
</gene>
<dbReference type="CDD" id="cd02644">
    <property type="entry name" value="R3H_jag"/>
    <property type="match status" value="1"/>
</dbReference>
<proteinExistence type="predicted"/>
<dbReference type="SMART" id="SM00393">
    <property type="entry name" value="R3H"/>
    <property type="match status" value="1"/>
</dbReference>
<organism evidence="2 3">
    <name type="scientific">Nostoc favosum CHAB5714</name>
    <dbReference type="NCBI Taxonomy" id="2780399"/>
    <lineage>
        <taxon>Bacteria</taxon>
        <taxon>Bacillati</taxon>
        <taxon>Cyanobacteriota</taxon>
        <taxon>Cyanophyceae</taxon>
        <taxon>Nostocales</taxon>
        <taxon>Nostocaceae</taxon>
        <taxon>Nostoc</taxon>
        <taxon>Nostoc favosum</taxon>
    </lineage>
</organism>
<comment type="caution">
    <text evidence="2">The sequence shown here is derived from an EMBL/GenBank/DDBJ whole genome shotgun (WGS) entry which is preliminary data.</text>
</comment>
<evidence type="ECO:0000313" key="2">
    <source>
        <dbReference type="EMBL" id="MCC5597860.1"/>
    </source>
</evidence>
<dbReference type="RefSeq" id="WP_229482542.1">
    <property type="nucleotide sequence ID" value="NZ_JAIVFQ010000001.1"/>
</dbReference>
<dbReference type="InterPro" id="IPR015946">
    <property type="entry name" value="KH_dom-like_a/b"/>
</dbReference>
<sequence>MSNIPMQRGQQWLKSLLELTGIPADIQGHLEAAQSQDGDSPEPDNYWLTIDQTNLTTEQIQVLIGADGSVLDAIQYLANSVLNLSQSLEDQASYTIELNGYRVKREAEIRALAEAAADEVRFSGREVEIKSLSSAERRQIHTFLKEFGDLETFSRGKEPHRHLVVRPASLEGVGSLERRD</sequence>
<dbReference type="PROSITE" id="PS51061">
    <property type="entry name" value="R3H"/>
    <property type="match status" value="1"/>
</dbReference>
<accession>A0ABS8I0Q5</accession>
<feature type="domain" description="R3H" evidence="1">
    <location>
        <begin position="103"/>
        <end position="169"/>
    </location>
</feature>
<dbReference type="SUPFAM" id="SSF82708">
    <property type="entry name" value="R3H domain"/>
    <property type="match status" value="1"/>
</dbReference>
<dbReference type="Pfam" id="PF01424">
    <property type="entry name" value="R3H"/>
    <property type="match status" value="1"/>
</dbReference>
<dbReference type="InterPro" id="IPR039247">
    <property type="entry name" value="KhpB"/>
</dbReference>
<dbReference type="InterPro" id="IPR001374">
    <property type="entry name" value="R3H_dom"/>
</dbReference>
<dbReference type="InterPro" id="IPR038008">
    <property type="entry name" value="Jag_KH"/>
</dbReference>
<dbReference type="EMBL" id="JAIVFQ010000001">
    <property type="protein sequence ID" value="MCC5597860.1"/>
    <property type="molecule type" value="Genomic_DNA"/>
</dbReference>
<dbReference type="CDD" id="cd02414">
    <property type="entry name" value="KH-II_Jag"/>
    <property type="match status" value="1"/>
</dbReference>
<dbReference type="PANTHER" id="PTHR35800:SF1">
    <property type="entry name" value="RNA-BINDING PROTEIN KHPB"/>
    <property type="match status" value="1"/>
</dbReference>
<dbReference type="Proteomes" id="UP001199525">
    <property type="component" value="Unassembled WGS sequence"/>
</dbReference>
<name>A0ABS8I0Q5_9NOSO</name>
<dbReference type="PANTHER" id="PTHR35800">
    <property type="entry name" value="PROTEIN JAG"/>
    <property type="match status" value="1"/>
</dbReference>
<dbReference type="InterPro" id="IPR034079">
    <property type="entry name" value="R3H_KhpB"/>
</dbReference>
<evidence type="ECO:0000313" key="3">
    <source>
        <dbReference type="Proteomes" id="UP001199525"/>
    </source>
</evidence>
<reference evidence="2 3" key="1">
    <citation type="journal article" date="2021" name="Microorganisms">
        <title>Genome Evolution of Filamentous Cyanobacterium Nostoc Species: From Facultative Symbiosis to Free Living.</title>
        <authorList>
            <person name="Huo D."/>
            <person name="Li H."/>
            <person name="Cai F."/>
            <person name="Guo X."/>
            <person name="Qiao Z."/>
            <person name="Wang W."/>
            <person name="Yu G."/>
            <person name="Li R."/>
        </authorList>
    </citation>
    <scope>NUCLEOTIDE SEQUENCE [LARGE SCALE GENOMIC DNA]</scope>
    <source>
        <strain evidence="2 3">CHAB 5714</strain>
    </source>
</reference>
<evidence type="ECO:0000259" key="1">
    <source>
        <dbReference type="PROSITE" id="PS51061"/>
    </source>
</evidence>
<keyword evidence="3" id="KW-1185">Reference proteome</keyword>
<dbReference type="Gene3D" id="3.30.300.20">
    <property type="match status" value="1"/>
</dbReference>
<dbReference type="InterPro" id="IPR036867">
    <property type="entry name" value="R3H_dom_sf"/>
</dbReference>